<dbReference type="RefSeq" id="WP_079490384.1">
    <property type="nucleotide sequence ID" value="NZ_FUZT01000003.1"/>
</dbReference>
<accession>A0A1T5JVF1</accession>
<evidence type="ECO:0000313" key="7">
    <source>
        <dbReference type="Proteomes" id="UP000190285"/>
    </source>
</evidence>
<organism evidence="6 7">
    <name type="scientific">Maledivibacter halophilus</name>
    <dbReference type="NCBI Taxonomy" id="36842"/>
    <lineage>
        <taxon>Bacteria</taxon>
        <taxon>Bacillati</taxon>
        <taxon>Bacillota</taxon>
        <taxon>Clostridia</taxon>
        <taxon>Peptostreptococcales</taxon>
        <taxon>Caminicellaceae</taxon>
        <taxon>Maledivibacter</taxon>
    </lineage>
</organism>
<dbReference type="PROSITE" id="PS00211">
    <property type="entry name" value="ABC_TRANSPORTER_1"/>
    <property type="match status" value="2"/>
</dbReference>
<proteinExistence type="predicted"/>
<dbReference type="AlphaFoldDB" id="A0A1T5JVF1"/>
<dbReference type="Pfam" id="PF00005">
    <property type="entry name" value="ABC_tran"/>
    <property type="match status" value="2"/>
</dbReference>
<feature type="domain" description="ABC transporter" evidence="5">
    <location>
        <begin position="332"/>
        <end position="545"/>
    </location>
</feature>
<dbReference type="CDD" id="cd03221">
    <property type="entry name" value="ABCF_EF-3"/>
    <property type="match status" value="2"/>
</dbReference>
<dbReference type="PANTHER" id="PTHR42855">
    <property type="entry name" value="ABC TRANSPORTER ATP-BINDING SUBUNIT"/>
    <property type="match status" value="1"/>
</dbReference>
<dbReference type="Pfam" id="PF16326">
    <property type="entry name" value="ABC_tran_CTD"/>
    <property type="match status" value="1"/>
</dbReference>
<keyword evidence="1" id="KW-0677">Repeat</keyword>
<dbReference type="InterPro" id="IPR003439">
    <property type="entry name" value="ABC_transporter-like_ATP-bd"/>
</dbReference>
<keyword evidence="2" id="KW-0547">Nucleotide-binding</keyword>
<sequence>MIAVSCSNITKSFGIDLILEDISFTVNIGDKIGLIGKNGTGKSTLFKILTGQLPYDKGNIYISKNLNIGYLKQNLNFDSEKNIFDECLEVFSDIIDMEKKIRNLENEMAEFTNHESREFKSLMNLYSKLLDEFNNKNGYGYRSEIKGVLKGLGFEEEDFEKQILKLSGGQKSRLNIAKLLLQKPHILLLDEPTNHLDIDAINWLESFLKNYSGTILIISHDRYFLDQIVNKVFEIENRKLIQFEGSYTKYVDYKKNLYDWQMRKYLEQQKEIAKQEEMIRRFKQHGTEKLANRAKSREKRLEKVDIMDKPVINNKRTRIKLESKIKSGREVLKANDLSKSYDDNHLFSNISFDIYRGERVALIGPNGIGKTTLFKILLKKVNYDNGDITVGHNVFMGYYDQEQENLNDDNNLIDEICNENPKISIPEARNLLAGFLFIGDDVFKEVRTLSGGEKSRLSLLKLMLSKSNFILLDEPTNHLDLPSKEVLEDALLSYDGTIFTISHDRYFLNKTSTKILEISKDGINEYLGNYDYYIEKKNELEKTSIEETDKTLTKTKIKEQRKQKKMEEIQRKKEKQLIKNIEEEIFNLEERSSELELLMCNEDVYANPDKSKKIHEEYELIKLKLKNLYDEWEKNI</sequence>
<keyword evidence="7" id="KW-1185">Reference proteome</keyword>
<dbReference type="EMBL" id="FUZT01000003">
    <property type="protein sequence ID" value="SKC55522.1"/>
    <property type="molecule type" value="Genomic_DNA"/>
</dbReference>
<evidence type="ECO:0000256" key="3">
    <source>
        <dbReference type="ARBA" id="ARBA00022840"/>
    </source>
</evidence>
<evidence type="ECO:0000256" key="4">
    <source>
        <dbReference type="SAM" id="Coils"/>
    </source>
</evidence>
<feature type="domain" description="ABC transporter" evidence="5">
    <location>
        <begin position="4"/>
        <end position="262"/>
    </location>
</feature>
<gene>
    <name evidence="6" type="ORF">SAMN02194393_01384</name>
</gene>
<dbReference type="InterPro" id="IPR032524">
    <property type="entry name" value="ABC_tran_C"/>
</dbReference>
<dbReference type="Proteomes" id="UP000190285">
    <property type="component" value="Unassembled WGS sequence"/>
</dbReference>
<dbReference type="NCBIfam" id="NF000355">
    <property type="entry name" value="ribo_prot_ABC_F"/>
    <property type="match status" value="1"/>
</dbReference>
<name>A0A1T5JVF1_9FIRM</name>
<feature type="coiled-coil region" evidence="4">
    <location>
        <begin position="552"/>
        <end position="635"/>
    </location>
</feature>
<dbReference type="PANTHER" id="PTHR42855:SF2">
    <property type="entry name" value="DRUG RESISTANCE ABC TRANSPORTER,ATP-BINDING PROTEIN"/>
    <property type="match status" value="1"/>
</dbReference>
<dbReference type="Pfam" id="PF12848">
    <property type="entry name" value="ABC_tran_Xtn"/>
    <property type="match status" value="1"/>
</dbReference>
<dbReference type="InterPro" id="IPR027417">
    <property type="entry name" value="P-loop_NTPase"/>
</dbReference>
<evidence type="ECO:0000313" key="6">
    <source>
        <dbReference type="EMBL" id="SKC55522.1"/>
    </source>
</evidence>
<dbReference type="FunFam" id="3.40.50.300:FF:000309">
    <property type="entry name" value="ABC transporter ATP-binding protein"/>
    <property type="match status" value="1"/>
</dbReference>
<dbReference type="InterPro" id="IPR003593">
    <property type="entry name" value="AAA+_ATPase"/>
</dbReference>
<dbReference type="InterPro" id="IPR051309">
    <property type="entry name" value="ABCF_ATPase"/>
</dbReference>
<dbReference type="GO" id="GO:0016887">
    <property type="term" value="F:ATP hydrolysis activity"/>
    <property type="evidence" value="ECO:0007669"/>
    <property type="project" value="InterPro"/>
</dbReference>
<dbReference type="PROSITE" id="PS50893">
    <property type="entry name" value="ABC_TRANSPORTER_2"/>
    <property type="match status" value="2"/>
</dbReference>
<reference evidence="7" key="1">
    <citation type="submission" date="2017-02" db="EMBL/GenBank/DDBJ databases">
        <authorList>
            <person name="Varghese N."/>
            <person name="Submissions S."/>
        </authorList>
    </citation>
    <scope>NUCLEOTIDE SEQUENCE [LARGE SCALE GENOMIC DNA]</scope>
    <source>
        <strain evidence="7">M1</strain>
    </source>
</reference>
<dbReference type="InterPro" id="IPR032781">
    <property type="entry name" value="ABC_tran_Xtn"/>
</dbReference>
<dbReference type="SUPFAM" id="SSF52540">
    <property type="entry name" value="P-loop containing nucleoside triphosphate hydrolases"/>
    <property type="match status" value="2"/>
</dbReference>
<protein>
    <submittedName>
        <fullName evidence="6">ATP-binding cassette, subfamily F, member 3</fullName>
    </submittedName>
</protein>
<keyword evidence="4" id="KW-0175">Coiled coil</keyword>
<dbReference type="InterPro" id="IPR017871">
    <property type="entry name" value="ABC_transporter-like_CS"/>
</dbReference>
<dbReference type="OrthoDB" id="9801441at2"/>
<feature type="coiled-coil region" evidence="4">
    <location>
        <begin position="87"/>
        <end position="114"/>
    </location>
</feature>
<dbReference type="GO" id="GO:0005524">
    <property type="term" value="F:ATP binding"/>
    <property type="evidence" value="ECO:0007669"/>
    <property type="project" value="UniProtKB-KW"/>
</dbReference>
<dbReference type="FunFam" id="3.40.50.300:FF:000011">
    <property type="entry name" value="Putative ABC transporter ATP-binding component"/>
    <property type="match status" value="1"/>
</dbReference>
<keyword evidence="3 6" id="KW-0067">ATP-binding</keyword>
<dbReference type="STRING" id="36842.SAMN02194393_01384"/>
<dbReference type="GO" id="GO:0003677">
    <property type="term" value="F:DNA binding"/>
    <property type="evidence" value="ECO:0007669"/>
    <property type="project" value="InterPro"/>
</dbReference>
<dbReference type="Gene3D" id="3.40.50.300">
    <property type="entry name" value="P-loop containing nucleotide triphosphate hydrolases"/>
    <property type="match status" value="2"/>
</dbReference>
<evidence type="ECO:0000259" key="5">
    <source>
        <dbReference type="PROSITE" id="PS50893"/>
    </source>
</evidence>
<dbReference type="SMART" id="SM00382">
    <property type="entry name" value="AAA"/>
    <property type="match status" value="2"/>
</dbReference>
<evidence type="ECO:0000256" key="1">
    <source>
        <dbReference type="ARBA" id="ARBA00022737"/>
    </source>
</evidence>
<evidence type="ECO:0000256" key="2">
    <source>
        <dbReference type="ARBA" id="ARBA00022741"/>
    </source>
</evidence>